<feature type="domain" description="N-acetyltransferase" evidence="1">
    <location>
        <begin position="1"/>
        <end position="127"/>
    </location>
</feature>
<sequence>MKLVKNDFPGYREDAFRTALLEMIEKGEVFVSMDDGMLEGMVGFSREKKELTLLAVHPDCRREGIATRLIYTVAGCFEPEDEISVITFAESDPRGEAARACYRSCGFEPEEDLNISNVECQKLVYRV</sequence>
<dbReference type="GO" id="GO:0016747">
    <property type="term" value="F:acyltransferase activity, transferring groups other than amino-acyl groups"/>
    <property type="evidence" value="ECO:0007669"/>
    <property type="project" value="InterPro"/>
</dbReference>
<dbReference type="EMBL" id="DWWM01000042">
    <property type="protein sequence ID" value="HJC36774.1"/>
    <property type="molecule type" value="Genomic_DNA"/>
</dbReference>
<dbReference type="InterPro" id="IPR016181">
    <property type="entry name" value="Acyl_CoA_acyltransferase"/>
</dbReference>
<dbReference type="Proteomes" id="UP000823896">
    <property type="component" value="Unassembled WGS sequence"/>
</dbReference>
<dbReference type="Gene3D" id="3.40.630.30">
    <property type="match status" value="1"/>
</dbReference>
<dbReference type="CDD" id="cd04301">
    <property type="entry name" value="NAT_SF"/>
    <property type="match status" value="1"/>
</dbReference>
<gene>
    <name evidence="2" type="ORF">H9702_06550</name>
</gene>
<evidence type="ECO:0000259" key="1">
    <source>
        <dbReference type="PROSITE" id="PS51186"/>
    </source>
</evidence>
<reference evidence="2" key="2">
    <citation type="submission" date="2021-04" db="EMBL/GenBank/DDBJ databases">
        <authorList>
            <person name="Gilroy R."/>
        </authorList>
    </citation>
    <scope>NUCLEOTIDE SEQUENCE</scope>
    <source>
        <strain evidence="2">CHK187-11901</strain>
    </source>
</reference>
<comment type="caution">
    <text evidence="2">The sequence shown here is derived from an EMBL/GenBank/DDBJ whole genome shotgun (WGS) entry which is preliminary data.</text>
</comment>
<dbReference type="AlphaFoldDB" id="A0A9D2NTP3"/>
<evidence type="ECO:0000313" key="3">
    <source>
        <dbReference type="Proteomes" id="UP000823896"/>
    </source>
</evidence>
<reference evidence="2" key="1">
    <citation type="journal article" date="2021" name="PeerJ">
        <title>Extensive microbial diversity within the chicken gut microbiome revealed by metagenomics and culture.</title>
        <authorList>
            <person name="Gilroy R."/>
            <person name="Ravi A."/>
            <person name="Getino M."/>
            <person name="Pursley I."/>
            <person name="Horton D.L."/>
            <person name="Alikhan N.F."/>
            <person name="Baker D."/>
            <person name="Gharbi K."/>
            <person name="Hall N."/>
            <person name="Watson M."/>
            <person name="Adriaenssens E.M."/>
            <person name="Foster-Nyarko E."/>
            <person name="Jarju S."/>
            <person name="Secka A."/>
            <person name="Antonio M."/>
            <person name="Oren A."/>
            <person name="Chaudhuri R.R."/>
            <person name="La Ragione R."/>
            <person name="Hildebrand F."/>
            <person name="Pallen M.J."/>
        </authorList>
    </citation>
    <scope>NUCLEOTIDE SEQUENCE</scope>
    <source>
        <strain evidence="2">CHK187-11901</strain>
    </source>
</reference>
<accession>A0A9D2NTP3</accession>
<dbReference type="PROSITE" id="PS51186">
    <property type="entry name" value="GNAT"/>
    <property type="match status" value="1"/>
</dbReference>
<dbReference type="InterPro" id="IPR000182">
    <property type="entry name" value="GNAT_dom"/>
</dbReference>
<dbReference type="SUPFAM" id="SSF55729">
    <property type="entry name" value="Acyl-CoA N-acyltransferases (Nat)"/>
    <property type="match status" value="1"/>
</dbReference>
<proteinExistence type="predicted"/>
<protein>
    <submittedName>
        <fullName evidence="2">GNAT family N-acetyltransferase</fullName>
    </submittedName>
</protein>
<evidence type="ECO:0000313" key="2">
    <source>
        <dbReference type="EMBL" id="HJC36774.1"/>
    </source>
</evidence>
<name>A0A9D2NTP3_9FIRM</name>
<dbReference type="Pfam" id="PF13508">
    <property type="entry name" value="Acetyltransf_7"/>
    <property type="match status" value="1"/>
</dbReference>
<organism evidence="2 3">
    <name type="scientific">Candidatus Merdibacter merdavium</name>
    <dbReference type="NCBI Taxonomy" id="2838692"/>
    <lineage>
        <taxon>Bacteria</taxon>
        <taxon>Bacillati</taxon>
        <taxon>Bacillota</taxon>
        <taxon>Erysipelotrichia</taxon>
        <taxon>Erysipelotrichales</taxon>
        <taxon>Erysipelotrichaceae</taxon>
        <taxon>Merdibacter</taxon>
    </lineage>
</organism>